<evidence type="ECO:0000313" key="2">
    <source>
        <dbReference type="Proteomes" id="UP000287651"/>
    </source>
</evidence>
<dbReference type="EMBL" id="AMZH03016742">
    <property type="protein sequence ID" value="RRT44034.1"/>
    <property type="molecule type" value="Genomic_DNA"/>
</dbReference>
<proteinExistence type="predicted"/>
<evidence type="ECO:0000313" key="1">
    <source>
        <dbReference type="EMBL" id="RRT44034.1"/>
    </source>
</evidence>
<name>A0A426XX51_ENSVE</name>
<comment type="caution">
    <text evidence="1">The sequence shown here is derived from an EMBL/GenBank/DDBJ whole genome shotgun (WGS) entry which is preliminary data.</text>
</comment>
<accession>A0A426XX51</accession>
<protein>
    <submittedName>
        <fullName evidence="1">Uncharacterized protein</fullName>
    </submittedName>
</protein>
<dbReference type="Proteomes" id="UP000287651">
    <property type="component" value="Unassembled WGS sequence"/>
</dbReference>
<reference evidence="1 2" key="1">
    <citation type="journal article" date="2014" name="Agronomy (Basel)">
        <title>A Draft Genome Sequence for Ensete ventricosum, the Drought-Tolerant Tree Against Hunger.</title>
        <authorList>
            <person name="Harrison J."/>
            <person name="Moore K.A."/>
            <person name="Paszkiewicz K."/>
            <person name="Jones T."/>
            <person name="Grant M."/>
            <person name="Ambacheew D."/>
            <person name="Muzemil S."/>
            <person name="Studholme D.J."/>
        </authorList>
    </citation>
    <scope>NUCLEOTIDE SEQUENCE [LARGE SCALE GENOMIC DNA]</scope>
</reference>
<sequence length="68" mass="7988">MLKTNELRKPDPRKEKFITTKAQGKICLRCMSWKNSTRVKRNILEVGELGKLDPHQDKFVTVETQSRM</sequence>
<organism evidence="1 2">
    <name type="scientific">Ensete ventricosum</name>
    <name type="common">Abyssinian banana</name>
    <name type="synonym">Musa ensete</name>
    <dbReference type="NCBI Taxonomy" id="4639"/>
    <lineage>
        <taxon>Eukaryota</taxon>
        <taxon>Viridiplantae</taxon>
        <taxon>Streptophyta</taxon>
        <taxon>Embryophyta</taxon>
        <taxon>Tracheophyta</taxon>
        <taxon>Spermatophyta</taxon>
        <taxon>Magnoliopsida</taxon>
        <taxon>Liliopsida</taxon>
        <taxon>Zingiberales</taxon>
        <taxon>Musaceae</taxon>
        <taxon>Ensete</taxon>
    </lineage>
</organism>
<dbReference type="AlphaFoldDB" id="A0A426XX51"/>
<gene>
    <name evidence="1" type="ORF">B296_00042785</name>
</gene>